<protein>
    <submittedName>
        <fullName evidence="1">Uncharacterized protein</fullName>
    </submittedName>
</protein>
<evidence type="ECO:0000313" key="2">
    <source>
        <dbReference type="Proteomes" id="UP000297280"/>
    </source>
</evidence>
<dbReference type="EMBL" id="PQXO01000908">
    <property type="protein sequence ID" value="TGO82128.1"/>
    <property type="molecule type" value="Genomic_DNA"/>
</dbReference>
<dbReference type="Proteomes" id="UP000297280">
    <property type="component" value="Unassembled WGS sequence"/>
</dbReference>
<keyword evidence="2" id="KW-1185">Reference proteome</keyword>
<sequence length="86" mass="9495">METKFCLEKVQLGELDCALKLIGTHLLNHRIGNVMWQSPEEQLGSGIGKHPGKRAEMVDIMTDPYLDGVGSKGFLGTEEYFEDGAI</sequence>
<reference evidence="1 2" key="1">
    <citation type="submission" date="2017-12" db="EMBL/GenBank/DDBJ databases">
        <title>Comparative genomics of Botrytis spp.</title>
        <authorList>
            <person name="Valero-Jimenez C.A."/>
            <person name="Tapia P."/>
            <person name="Veloso J."/>
            <person name="Silva-Moreno E."/>
            <person name="Staats M."/>
            <person name="Valdes J.H."/>
            <person name="Van Kan J.A.L."/>
        </authorList>
    </citation>
    <scope>NUCLEOTIDE SEQUENCE [LARGE SCALE GENOMIC DNA]</scope>
    <source>
        <strain evidence="1 2">MUCL3349</strain>
    </source>
</reference>
<name>A0A4Z1K9I9_9HELO</name>
<proteinExistence type="predicted"/>
<gene>
    <name evidence="1" type="ORF">BPOR_0914g00020</name>
</gene>
<organism evidence="1 2">
    <name type="scientific">Botrytis porri</name>
    <dbReference type="NCBI Taxonomy" id="87229"/>
    <lineage>
        <taxon>Eukaryota</taxon>
        <taxon>Fungi</taxon>
        <taxon>Dikarya</taxon>
        <taxon>Ascomycota</taxon>
        <taxon>Pezizomycotina</taxon>
        <taxon>Leotiomycetes</taxon>
        <taxon>Helotiales</taxon>
        <taxon>Sclerotiniaceae</taxon>
        <taxon>Botrytis</taxon>
    </lineage>
</organism>
<evidence type="ECO:0000313" key="1">
    <source>
        <dbReference type="EMBL" id="TGO82128.1"/>
    </source>
</evidence>
<comment type="caution">
    <text evidence="1">The sequence shown here is derived from an EMBL/GenBank/DDBJ whole genome shotgun (WGS) entry which is preliminary data.</text>
</comment>
<dbReference type="AlphaFoldDB" id="A0A4Z1K9I9"/>
<accession>A0A4Z1K9I9</accession>